<dbReference type="GO" id="GO:0008990">
    <property type="term" value="F:rRNA (guanine-N2-)-methyltransferase activity"/>
    <property type="evidence" value="ECO:0007669"/>
    <property type="project" value="UniProtKB-UniRule"/>
</dbReference>
<feature type="binding site" evidence="1">
    <location>
        <begin position="96"/>
        <end position="97"/>
    </location>
    <ligand>
        <name>S-adenosyl-L-methionine</name>
        <dbReference type="ChEBI" id="CHEBI:59789"/>
    </ligand>
</feature>
<comment type="subcellular location">
    <subcellularLocation>
        <location evidence="1">Cytoplasm</location>
    </subcellularLocation>
</comment>
<keyword evidence="1" id="KW-0963">Cytoplasm</keyword>
<dbReference type="HAMAP" id="MF_01523">
    <property type="entry name" value="16SrRNA_methyltr_J"/>
    <property type="match status" value="1"/>
</dbReference>
<dbReference type="EMBL" id="AP022839">
    <property type="protein sequence ID" value="BCA96175.1"/>
    <property type="molecule type" value="Genomic_DNA"/>
</dbReference>
<dbReference type="SUPFAM" id="SSF53335">
    <property type="entry name" value="S-adenosyl-L-methionine-dependent methyltransferases"/>
    <property type="match status" value="1"/>
</dbReference>
<dbReference type="RefSeq" id="WP_173237571.1">
    <property type="nucleotide sequence ID" value="NZ_AP022839.1"/>
</dbReference>
<dbReference type="KEGG" id="lant:TUM19329_25360"/>
<feature type="binding site" evidence="1">
    <location>
        <position position="164"/>
    </location>
    <ligand>
        <name>S-adenosyl-L-methionine</name>
        <dbReference type="ChEBI" id="CHEBI:59789"/>
    </ligand>
</feature>
<keyword evidence="3" id="KW-1185">Reference proteome</keyword>
<keyword evidence="1" id="KW-0949">S-adenosyl-L-methionine</keyword>
<dbReference type="Gene3D" id="3.40.50.150">
    <property type="entry name" value="Vaccinia Virus protein VP39"/>
    <property type="match status" value="1"/>
</dbReference>
<dbReference type="Proteomes" id="UP000502894">
    <property type="component" value="Chromosome"/>
</dbReference>
<organism evidence="2 3">
    <name type="scientific">Legionella antarctica</name>
    <dbReference type="NCBI Taxonomy" id="2708020"/>
    <lineage>
        <taxon>Bacteria</taxon>
        <taxon>Pseudomonadati</taxon>
        <taxon>Pseudomonadota</taxon>
        <taxon>Gammaproteobacteria</taxon>
        <taxon>Legionellales</taxon>
        <taxon>Legionellaceae</taxon>
        <taxon>Legionella</taxon>
    </lineage>
</organism>
<accession>A0A6F8T655</accession>
<dbReference type="EC" id="2.1.1.242" evidence="1"/>
<dbReference type="GO" id="GO:0005737">
    <property type="term" value="C:cytoplasm"/>
    <property type="evidence" value="ECO:0007669"/>
    <property type="project" value="UniProtKB-SubCell"/>
</dbReference>
<evidence type="ECO:0000313" key="3">
    <source>
        <dbReference type="Proteomes" id="UP000502894"/>
    </source>
</evidence>
<dbReference type="InterPro" id="IPR029063">
    <property type="entry name" value="SAM-dependent_MTases_sf"/>
</dbReference>
<comment type="function">
    <text evidence="1">Specifically methylates the guanosine in position 1516 of 16S rRNA.</text>
</comment>
<comment type="catalytic activity">
    <reaction evidence="1">
        <text>guanosine(1516) in 16S rRNA + S-adenosyl-L-methionine = N(2)-methylguanosine(1516) in 16S rRNA + S-adenosyl-L-homocysteine + H(+)</text>
        <dbReference type="Rhea" id="RHEA:43220"/>
        <dbReference type="Rhea" id="RHEA-COMP:10412"/>
        <dbReference type="Rhea" id="RHEA-COMP:10413"/>
        <dbReference type="ChEBI" id="CHEBI:15378"/>
        <dbReference type="ChEBI" id="CHEBI:57856"/>
        <dbReference type="ChEBI" id="CHEBI:59789"/>
        <dbReference type="ChEBI" id="CHEBI:74269"/>
        <dbReference type="ChEBI" id="CHEBI:74481"/>
        <dbReference type="EC" id="2.1.1.242"/>
    </reaction>
</comment>
<evidence type="ECO:0000256" key="1">
    <source>
        <dbReference type="HAMAP-Rule" id="MF_01523"/>
    </source>
</evidence>
<dbReference type="Pfam" id="PF04445">
    <property type="entry name" value="SAM_MT"/>
    <property type="match status" value="1"/>
</dbReference>
<keyword evidence="1 2" id="KW-0489">Methyltransferase</keyword>
<gene>
    <name evidence="1 2" type="primary">rsmJ</name>
    <name evidence="2" type="ORF">TUM19329_25360</name>
</gene>
<reference evidence="2" key="1">
    <citation type="journal article" date="2020" name="Microbiol. Resour. Announc.">
        <title>Complete Genome Sequence of Novel Psychrotolerant Legionella Strain TUM19329, Isolated from Antarctic Lake Sediment.</title>
        <authorList>
            <person name="Shimada S."/>
            <person name="Nakai R."/>
            <person name="Aoki K."/>
            <person name="Shimoeda N."/>
            <person name="Ohno G."/>
            <person name="Miyazaki Y."/>
            <person name="Kudoh S."/>
            <person name="Imura S."/>
            <person name="Watanabe K."/>
            <person name="Ishii Y."/>
            <person name="Tateda K."/>
        </authorList>
    </citation>
    <scope>NUCLEOTIDE SEQUENCE [LARGE SCALE GENOMIC DNA]</scope>
    <source>
        <strain evidence="2">TUM19329</strain>
    </source>
</reference>
<protein>
    <recommendedName>
        <fullName evidence="1">Ribosomal RNA small subunit methyltransferase J</fullName>
        <ecNumber evidence="1">2.1.1.242</ecNumber>
    </recommendedName>
    <alternativeName>
        <fullName evidence="1">16S rRNA m2G1516 methyltransferase</fullName>
    </alternativeName>
    <alternativeName>
        <fullName evidence="1">rRNA (guanine-N(2)-)-methyltransferase</fullName>
    </alternativeName>
</protein>
<sequence length="240" mass="26669">MTVITSVGYEKDVLQAKANLLAERLNYLLDKDANPCLFVTAEKLALKIPGFSLLFADFTCASWSKRKAEGKKQGLVRACKPAKGLKIIDATAGWGRDAAILASFGSEVTMLERHPVMAALLADAIEQRAPLDKQQMQLTLKETDAYSYLDRLAKKDYPDLIYIDPMHPERNKSALVKKDMQALQQMIGADQDALALIKLATARVKQRVVVKWPQKTKSLLAANSCIEGKTIRFDIYSPKN</sequence>
<keyword evidence="1" id="KW-0698">rRNA processing</keyword>
<comment type="caution">
    <text evidence="1">Lacks conserved residue(s) required for the propagation of feature annotation.</text>
</comment>
<proteinExistence type="inferred from homology"/>
<comment type="similarity">
    <text evidence="1">Belongs to the methyltransferase superfamily. RsmJ family.</text>
</comment>
<dbReference type="PANTHER" id="PTHR36112:SF1">
    <property type="entry name" value="RIBOSOMAL RNA SMALL SUBUNIT METHYLTRANSFERASE J"/>
    <property type="match status" value="1"/>
</dbReference>
<dbReference type="PANTHER" id="PTHR36112">
    <property type="entry name" value="RIBOSOMAL RNA SMALL SUBUNIT METHYLTRANSFERASE J"/>
    <property type="match status" value="1"/>
</dbReference>
<feature type="binding site" evidence="1">
    <location>
        <begin position="112"/>
        <end position="113"/>
    </location>
    <ligand>
        <name>S-adenosyl-L-methionine</name>
        <dbReference type="ChEBI" id="CHEBI:59789"/>
    </ligand>
</feature>
<name>A0A6F8T655_9GAMM</name>
<dbReference type="AlphaFoldDB" id="A0A6F8T655"/>
<dbReference type="InterPro" id="IPR007536">
    <property type="entry name" value="16SrRNA_methylTrfase_J"/>
</dbReference>
<keyword evidence="1 2" id="KW-0808">Transferase</keyword>
<evidence type="ECO:0000313" key="2">
    <source>
        <dbReference type="EMBL" id="BCA96175.1"/>
    </source>
</evidence>